<evidence type="ECO:0000259" key="9">
    <source>
        <dbReference type="Pfam" id="PF00483"/>
    </source>
</evidence>
<dbReference type="GO" id="GO:0009298">
    <property type="term" value="P:GDP-mannose biosynthetic process"/>
    <property type="evidence" value="ECO:0007669"/>
    <property type="project" value="TreeGrafter"/>
</dbReference>
<dbReference type="RefSeq" id="WP_273251023.1">
    <property type="nucleotide sequence ID" value="NZ_VENJ01000030.1"/>
</dbReference>
<dbReference type="GO" id="GO:0004475">
    <property type="term" value="F:mannose-1-phosphate guanylyltransferase (GTP) activity"/>
    <property type="evidence" value="ECO:0007669"/>
    <property type="project" value="UniProtKB-EC"/>
</dbReference>
<keyword evidence="5" id="KW-0547">Nucleotide-binding</keyword>
<accession>A0A7C9HDK3</accession>
<gene>
    <name evidence="11" type="ORF">FH759_14555</name>
</gene>
<reference evidence="11 12" key="1">
    <citation type="submission" date="2019-06" db="EMBL/GenBank/DDBJ databases">
        <title>Enrichment of Autotrophic Halophilic Microorganisms from Red Sea Brine Pool Using Microbial Electrosynthesis System.</title>
        <authorList>
            <person name="Alqahtani M.F."/>
            <person name="Bajracharya S."/>
            <person name="Katuri K.P."/>
            <person name="Ali M."/>
            <person name="Saikaly P.E."/>
        </authorList>
    </citation>
    <scope>NUCLEOTIDE SEQUENCE [LARGE SCALE GENOMIC DNA]</scope>
    <source>
        <strain evidence="11">MES6</strain>
    </source>
</reference>
<dbReference type="GO" id="GO:0016853">
    <property type="term" value="F:isomerase activity"/>
    <property type="evidence" value="ECO:0007669"/>
    <property type="project" value="UniProtKB-KW"/>
</dbReference>
<evidence type="ECO:0000256" key="5">
    <source>
        <dbReference type="ARBA" id="ARBA00022741"/>
    </source>
</evidence>
<dbReference type="SUPFAM" id="SSF51182">
    <property type="entry name" value="RmlC-like cupins"/>
    <property type="match status" value="1"/>
</dbReference>
<dbReference type="Pfam" id="PF00483">
    <property type="entry name" value="NTP_transferase"/>
    <property type="match status" value="1"/>
</dbReference>
<dbReference type="InterPro" id="IPR051161">
    <property type="entry name" value="Mannose-6P_isomerase_type2"/>
</dbReference>
<protein>
    <recommendedName>
        <fullName evidence="2">mannose-1-phosphate guanylyltransferase</fullName>
        <ecNumber evidence="2">2.7.7.13</ecNumber>
    </recommendedName>
</protein>
<dbReference type="InterPro" id="IPR005835">
    <property type="entry name" value="NTP_transferase_dom"/>
</dbReference>
<dbReference type="Pfam" id="PF01050">
    <property type="entry name" value="MannoseP_isomer"/>
    <property type="match status" value="1"/>
</dbReference>
<feature type="domain" description="Nucleotidyl transferase" evidence="9">
    <location>
        <begin position="8"/>
        <end position="288"/>
    </location>
</feature>
<dbReference type="Gene3D" id="3.90.550.10">
    <property type="entry name" value="Spore Coat Polysaccharide Biosynthesis Protein SpsA, Chain A"/>
    <property type="match status" value="1"/>
</dbReference>
<dbReference type="InterPro" id="IPR029044">
    <property type="entry name" value="Nucleotide-diphossugar_trans"/>
</dbReference>
<proteinExistence type="inferred from homology"/>
<name>A0A7C9HDK3_9RHOB</name>
<evidence type="ECO:0000256" key="6">
    <source>
        <dbReference type="ARBA" id="ARBA00023134"/>
    </source>
</evidence>
<evidence type="ECO:0000256" key="8">
    <source>
        <dbReference type="RuleBase" id="RU004190"/>
    </source>
</evidence>
<evidence type="ECO:0000256" key="4">
    <source>
        <dbReference type="ARBA" id="ARBA00022695"/>
    </source>
</evidence>
<evidence type="ECO:0000256" key="3">
    <source>
        <dbReference type="ARBA" id="ARBA00022679"/>
    </source>
</evidence>
<comment type="similarity">
    <text evidence="1 8">Belongs to the mannose-6-phosphate isomerase type 2 family.</text>
</comment>
<keyword evidence="4 11" id="KW-0548">Nucleotidyltransferase</keyword>
<comment type="catalytic activity">
    <reaction evidence="7">
        <text>alpha-D-mannose 1-phosphate + GTP + H(+) = GDP-alpha-D-mannose + diphosphate</text>
        <dbReference type="Rhea" id="RHEA:15229"/>
        <dbReference type="ChEBI" id="CHEBI:15378"/>
        <dbReference type="ChEBI" id="CHEBI:33019"/>
        <dbReference type="ChEBI" id="CHEBI:37565"/>
        <dbReference type="ChEBI" id="CHEBI:57527"/>
        <dbReference type="ChEBI" id="CHEBI:58409"/>
        <dbReference type="EC" id="2.7.7.13"/>
    </reaction>
</comment>
<dbReference type="CDD" id="cd02213">
    <property type="entry name" value="cupin_PMI_typeII_C"/>
    <property type="match status" value="1"/>
</dbReference>
<dbReference type="CDD" id="cd02509">
    <property type="entry name" value="GDP-M1P_Guanylyltransferase"/>
    <property type="match status" value="1"/>
</dbReference>
<evidence type="ECO:0000313" key="11">
    <source>
        <dbReference type="EMBL" id="MTJ05887.1"/>
    </source>
</evidence>
<dbReference type="EMBL" id="VENJ01000030">
    <property type="protein sequence ID" value="MTJ05887.1"/>
    <property type="molecule type" value="Genomic_DNA"/>
</dbReference>
<dbReference type="InterPro" id="IPR001538">
    <property type="entry name" value="Man6P_isomerase-2_C"/>
</dbReference>
<evidence type="ECO:0000256" key="7">
    <source>
        <dbReference type="ARBA" id="ARBA00047343"/>
    </source>
</evidence>
<keyword evidence="6" id="KW-0342">GTP-binding</keyword>
<evidence type="ECO:0000313" key="12">
    <source>
        <dbReference type="Proteomes" id="UP000483078"/>
    </source>
</evidence>
<keyword evidence="11" id="KW-0413">Isomerase</keyword>
<dbReference type="GO" id="GO:0000271">
    <property type="term" value="P:polysaccharide biosynthetic process"/>
    <property type="evidence" value="ECO:0007669"/>
    <property type="project" value="InterPro"/>
</dbReference>
<evidence type="ECO:0000256" key="1">
    <source>
        <dbReference type="ARBA" id="ARBA00006115"/>
    </source>
</evidence>
<dbReference type="EC" id="2.7.7.13" evidence="2"/>
<dbReference type="Gene3D" id="2.60.120.10">
    <property type="entry name" value="Jelly Rolls"/>
    <property type="match status" value="1"/>
</dbReference>
<feature type="domain" description="Mannose-6-phosphate isomerase type II C-terminal" evidence="10">
    <location>
        <begin position="368"/>
        <end position="475"/>
    </location>
</feature>
<dbReference type="NCBIfam" id="TIGR01479">
    <property type="entry name" value="GMP_PMI"/>
    <property type="match status" value="1"/>
</dbReference>
<evidence type="ECO:0000259" key="10">
    <source>
        <dbReference type="Pfam" id="PF01050"/>
    </source>
</evidence>
<dbReference type="FunFam" id="2.60.120.10:FF:000032">
    <property type="entry name" value="Mannose-1-phosphate guanylyltransferase/mannose-6-phosphate isomerase"/>
    <property type="match status" value="1"/>
</dbReference>
<dbReference type="PANTHER" id="PTHR46390:SF1">
    <property type="entry name" value="MANNOSE-1-PHOSPHATE GUANYLYLTRANSFERASE"/>
    <property type="match status" value="1"/>
</dbReference>
<organism evidence="11 12">
    <name type="scientific">Sediminimonas qiaohouensis</name>
    <dbReference type="NCBI Taxonomy" id="552061"/>
    <lineage>
        <taxon>Bacteria</taxon>
        <taxon>Pseudomonadati</taxon>
        <taxon>Pseudomonadota</taxon>
        <taxon>Alphaproteobacteria</taxon>
        <taxon>Rhodobacterales</taxon>
        <taxon>Roseobacteraceae</taxon>
        <taxon>Sediminimonas</taxon>
    </lineage>
</organism>
<keyword evidence="3 11" id="KW-0808">Transferase</keyword>
<comment type="caution">
    <text evidence="11">The sequence shown here is derived from an EMBL/GenBank/DDBJ whole genome shotgun (WGS) entry which is preliminary data.</text>
</comment>
<dbReference type="PANTHER" id="PTHR46390">
    <property type="entry name" value="MANNOSE-1-PHOSPHATE GUANYLYLTRANSFERASE"/>
    <property type="match status" value="1"/>
</dbReference>
<dbReference type="InterPro" id="IPR011051">
    <property type="entry name" value="RmlC_Cupin_sf"/>
</dbReference>
<evidence type="ECO:0000256" key="2">
    <source>
        <dbReference type="ARBA" id="ARBA00012387"/>
    </source>
</evidence>
<dbReference type="AlphaFoldDB" id="A0A7C9HDK3"/>
<dbReference type="GO" id="GO:0005525">
    <property type="term" value="F:GTP binding"/>
    <property type="evidence" value="ECO:0007669"/>
    <property type="project" value="UniProtKB-KW"/>
</dbReference>
<dbReference type="InterPro" id="IPR049577">
    <property type="entry name" value="GMPP_N"/>
</dbReference>
<dbReference type="Proteomes" id="UP000483078">
    <property type="component" value="Unassembled WGS sequence"/>
</dbReference>
<dbReference type="InterPro" id="IPR006375">
    <property type="entry name" value="Man1P_GuaTrfase/Man6P_Isoase"/>
</dbReference>
<dbReference type="SUPFAM" id="SSF53448">
    <property type="entry name" value="Nucleotide-diphospho-sugar transferases"/>
    <property type="match status" value="1"/>
</dbReference>
<sequence length="485" mass="51977">MTTHTIHPVLLCGGAGTRLWPLSRKSYPKQFARLTGDESLFQASARRLTGPGFAPPSVVTGSEFRFIVTEQLAAAEIAPASILIEPEPRNTAPAVCAAAVSLHAHAPGALMLVAPSDHVIPDCGAFRAQVQAAANTASAGQIVTFGIRPNRAETDYGWLELEDGADMADGGTPGPRPLKRFVEKPDTEAAQAMLQSGTHLWNAGIFLFSTETILAAFEAHAPGILTAVRAAVDGGNCDLGFTRLDPAHWEGADDISLDFAVMEKARNMAVMPYGGDWSDLGGWEAVWRHGVPDGDGMVTHGPALAIGCENTLLRAESDDQHLVGIGLSNIMAIAMPDAVLVAHKDRVRDVKLAVETLKAQDAAQAETLPRDFRPWGWFESLAQGGRFQVKRIVVNPGAALSLQSHHHRAEHWIVVAGTARVTIGDQVQLVTENESVFIPLGTRHRLENPGKLPMVLIEVQTGSYLGEDDVIRHEDAYARGVRAKG</sequence>
<dbReference type="InterPro" id="IPR014710">
    <property type="entry name" value="RmlC-like_jellyroll"/>
</dbReference>